<dbReference type="SMART" id="SM00344">
    <property type="entry name" value="HTH_ASNC"/>
    <property type="match status" value="2"/>
</dbReference>
<comment type="caution">
    <text evidence="5">The sequence shown here is derived from an EMBL/GenBank/DDBJ whole genome shotgun (WGS) entry which is preliminary data.</text>
</comment>
<dbReference type="Gene3D" id="1.10.10.10">
    <property type="entry name" value="Winged helix-like DNA-binding domain superfamily/Winged helix DNA-binding domain"/>
    <property type="match status" value="2"/>
</dbReference>
<keyword evidence="2" id="KW-0238">DNA-binding</keyword>
<dbReference type="PANTHER" id="PTHR30154:SF34">
    <property type="entry name" value="TRANSCRIPTIONAL REGULATOR AZLB"/>
    <property type="match status" value="1"/>
</dbReference>
<dbReference type="InterPro" id="IPR000485">
    <property type="entry name" value="AsnC-type_HTH_dom"/>
</dbReference>
<evidence type="ECO:0000256" key="1">
    <source>
        <dbReference type="ARBA" id="ARBA00023015"/>
    </source>
</evidence>
<gene>
    <name evidence="5" type="ORF">NVV95_06290</name>
</gene>
<keyword evidence="3" id="KW-0804">Transcription</keyword>
<dbReference type="SUPFAM" id="SSF46785">
    <property type="entry name" value="Winged helix' DNA-binding domain"/>
    <property type="match status" value="2"/>
</dbReference>
<reference evidence="5" key="1">
    <citation type="submission" date="2022-08" db="EMBL/GenBank/DDBJ databases">
        <authorList>
            <person name="Deng Y."/>
            <person name="Han X.-F."/>
            <person name="Zhang Y.-Q."/>
        </authorList>
    </citation>
    <scope>NUCLEOTIDE SEQUENCE</scope>
    <source>
        <strain evidence="5">CPCC 205716</strain>
    </source>
</reference>
<dbReference type="Gene3D" id="3.30.70.920">
    <property type="match status" value="1"/>
</dbReference>
<feature type="domain" description="HTH asnC-type" evidence="4">
    <location>
        <begin position="14"/>
        <end position="74"/>
    </location>
</feature>
<dbReference type="PRINTS" id="PR00033">
    <property type="entry name" value="HTHASNC"/>
</dbReference>
<evidence type="ECO:0000313" key="6">
    <source>
        <dbReference type="Proteomes" id="UP001165580"/>
    </source>
</evidence>
<sequence>MSEGILPATPWPDLDETDLEVIGALQRDGRASIAKLARDTGLPAARVKLRYERLVERGLLRTVALIDPAVLGRPIVAHIEIVARRGNAELADRVARVPGVAWIGIADDYERLLVQVSTSSNAELVALVNSAVQSAPEVESFSTSIVLRSWAPVFAFAAPVGAPPALDDVVWRTGLDTGRMLDDVDGVLLTHLERNARMSLTAMSAVSGLSVPATRQRLMRLMGEHVIQLRTRPDSRAQGVTAVRILMEIRGDSTHIAGELAAMPNVNYVSESTGERPLSVELLCASEAQIGEGFDRIGRIAGVRSARMVRFRTALFQTGNW</sequence>
<evidence type="ECO:0000313" key="5">
    <source>
        <dbReference type="EMBL" id="MCS5714159.1"/>
    </source>
</evidence>
<evidence type="ECO:0000259" key="4">
    <source>
        <dbReference type="PROSITE" id="PS50956"/>
    </source>
</evidence>
<dbReference type="InterPro" id="IPR019888">
    <property type="entry name" value="Tscrpt_reg_AsnC-like"/>
</dbReference>
<protein>
    <submittedName>
        <fullName evidence="5">Lrp/AsnC family transcriptional regulator</fullName>
    </submittedName>
</protein>
<keyword evidence="6" id="KW-1185">Reference proteome</keyword>
<accession>A0ABT2GD57</accession>
<proteinExistence type="predicted"/>
<dbReference type="PROSITE" id="PS50956">
    <property type="entry name" value="HTH_ASNC_2"/>
    <property type="match status" value="1"/>
</dbReference>
<name>A0ABT2GD57_9MICO</name>
<dbReference type="InterPro" id="IPR036388">
    <property type="entry name" value="WH-like_DNA-bd_sf"/>
</dbReference>
<organism evidence="5 6">
    <name type="scientific">Herbiconiux gentiana</name>
    <dbReference type="NCBI Taxonomy" id="2970912"/>
    <lineage>
        <taxon>Bacteria</taxon>
        <taxon>Bacillati</taxon>
        <taxon>Actinomycetota</taxon>
        <taxon>Actinomycetes</taxon>
        <taxon>Micrococcales</taxon>
        <taxon>Microbacteriaceae</taxon>
        <taxon>Herbiconiux</taxon>
    </lineage>
</organism>
<evidence type="ECO:0000256" key="2">
    <source>
        <dbReference type="ARBA" id="ARBA00023125"/>
    </source>
</evidence>
<dbReference type="EMBL" id="JANTEZ010000002">
    <property type="protein sequence ID" value="MCS5714159.1"/>
    <property type="molecule type" value="Genomic_DNA"/>
</dbReference>
<dbReference type="RefSeq" id="WP_259485687.1">
    <property type="nucleotide sequence ID" value="NZ_JANTEZ010000002.1"/>
</dbReference>
<evidence type="ECO:0000256" key="3">
    <source>
        <dbReference type="ARBA" id="ARBA00023163"/>
    </source>
</evidence>
<dbReference type="InterPro" id="IPR036390">
    <property type="entry name" value="WH_DNA-bd_sf"/>
</dbReference>
<keyword evidence="1" id="KW-0805">Transcription regulation</keyword>
<dbReference type="Proteomes" id="UP001165580">
    <property type="component" value="Unassembled WGS sequence"/>
</dbReference>
<dbReference type="PANTHER" id="PTHR30154">
    <property type="entry name" value="LEUCINE-RESPONSIVE REGULATORY PROTEIN"/>
    <property type="match status" value="1"/>
</dbReference>
<dbReference type="Pfam" id="PF13404">
    <property type="entry name" value="HTH_AsnC-type"/>
    <property type="match status" value="2"/>
</dbReference>